<accession>A0A397IKX5</accession>
<evidence type="ECO:0000313" key="1">
    <source>
        <dbReference type="EMBL" id="RHZ76581.1"/>
    </source>
</evidence>
<evidence type="ECO:0000313" key="2">
    <source>
        <dbReference type="Proteomes" id="UP000266861"/>
    </source>
</evidence>
<gene>
    <name evidence="1" type="ORF">Glove_196g56</name>
</gene>
<name>A0A397IKX5_9GLOM</name>
<comment type="caution">
    <text evidence="1">The sequence shown here is derived from an EMBL/GenBank/DDBJ whole genome shotgun (WGS) entry which is preliminary data.</text>
</comment>
<dbReference type="Proteomes" id="UP000266861">
    <property type="component" value="Unassembled WGS sequence"/>
</dbReference>
<reference evidence="1 2" key="1">
    <citation type="submission" date="2018-08" db="EMBL/GenBank/DDBJ databases">
        <title>Genome and evolution of the arbuscular mycorrhizal fungus Diversispora epigaea (formerly Glomus versiforme) and its bacterial endosymbionts.</title>
        <authorList>
            <person name="Sun X."/>
            <person name="Fei Z."/>
            <person name="Harrison M."/>
        </authorList>
    </citation>
    <scope>NUCLEOTIDE SEQUENCE [LARGE SCALE GENOMIC DNA]</scope>
    <source>
        <strain evidence="1 2">IT104</strain>
    </source>
</reference>
<protein>
    <submittedName>
        <fullName evidence="1">Uncharacterized protein</fullName>
    </submittedName>
</protein>
<proteinExistence type="predicted"/>
<dbReference type="EMBL" id="PQFF01000184">
    <property type="protein sequence ID" value="RHZ76581.1"/>
    <property type="molecule type" value="Genomic_DNA"/>
</dbReference>
<sequence length="216" mass="25407">MKLTRKRDLRGNYLKVLNIDLDAQIMISKHQQQQNHLKYQKNSSEFCKIFRKGDQAIQYCVQYLDDFPLATTPSGIEQRRMATMLMHEMVIKPIYISRANTNRTIRELKIRENRNVRGKYYCNINLQPSKAGILSIIPNENNAKTITKPKYPEEILNAILKYIHDFIVQFLMEITSKIWKNFAIILLQNIHLSFDAEDFISLQESALESLLKRDDL</sequence>
<keyword evidence="2" id="KW-1185">Reference proteome</keyword>
<dbReference type="AlphaFoldDB" id="A0A397IKX5"/>
<organism evidence="1 2">
    <name type="scientific">Diversispora epigaea</name>
    <dbReference type="NCBI Taxonomy" id="1348612"/>
    <lineage>
        <taxon>Eukaryota</taxon>
        <taxon>Fungi</taxon>
        <taxon>Fungi incertae sedis</taxon>
        <taxon>Mucoromycota</taxon>
        <taxon>Glomeromycotina</taxon>
        <taxon>Glomeromycetes</taxon>
        <taxon>Diversisporales</taxon>
        <taxon>Diversisporaceae</taxon>
        <taxon>Diversispora</taxon>
    </lineage>
</organism>